<organism evidence="2 3">
    <name type="scientific">Dunaliella salina</name>
    <name type="common">Green alga</name>
    <name type="synonym">Protococcus salinus</name>
    <dbReference type="NCBI Taxonomy" id="3046"/>
    <lineage>
        <taxon>Eukaryota</taxon>
        <taxon>Viridiplantae</taxon>
        <taxon>Chlorophyta</taxon>
        <taxon>core chlorophytes</taxon>
        <taxon>Chlorophyceae</taxon>
        <taxon>CS clade</taxon>
        <taxon>Chlamydomonadales</taxon>
        <taxon>Dunaliellaceae</taxon>
        <taxon>Dunaliella</taxon>
    </lineage>
</organism>
<accession>A0ABQ7GGJ4</accession>
<dbReference type="Proteomes" id="UP000815325">
    <property type="component" value="Unassembled WGS sequence"/>
</dbReference>
<name>A0ABQ7GGJ4_DUNSA</name>
<keyword evidence="3" id="KW-1185">Reference proteome</keyword>
<reference evidence="2" key="1">
    <citation type="submission" date="2017-08" db="EMBL/GenBank/DDBJ databases">
        <authorList>
            <person name="Polle J.E."/>
            <person name="Barry K."/>
            <person name="Cushman J."/>
            <person name="Schmutz J."/>
            <person name="Tran D."/>
            <person name="Hathwaick L.T."/>
            <person name="Yim W.C."/>
            <person name="Jenkins J."/>
            <person name="Mckie-Krisberg Z.M."/>
            <person name="Prochnik S."/>
            <person name="Lindquist E."/>
            <person name="Dockter R.B."/>
            <person name="Adam C."/>
            <person name="Molina H."/>
            <person name="Bunkerborg J."/>
            <person name="Jin E."/>
            <person name="Buchheim M."/>
            <person name="Magnuson J."/>
        </authorList>
    </citation>
    <scope>NUCLEOTIDE SEQUENCE</scope>
    <source>
        <strain evidence="2">CCAP 19/18</strain>
    </source>
</reference>
<dbReference type="InterPro" id="IPR050870">
    <property type="entry name" value="FAST_kinase"/>
</dbReference>
<evidence type="ECO:0000313" key="3">
    <source>
        <dbReference type="Proteomes" id="UP000815325"/>
    </source>
</evidence>
<sequence length="343" mass="38758">MRSYGAQELASTAFGLAKLGHTPSEAWLDAAHRRFRDAATVAGANAPTFVKFGWALVQFKMNPSFNWMLAFCSEVRQRIDMYTARELATLIWICIRLKHVPDPLFLEVWFKAATRRMPTFNPPSLLLALQSLAAAELRTPAPATFMRALLPKLREMFMDMSGPELAEALWCVVSLRLKPDEQWMDDYMAACEGVVSSLPPQSMADCAWSLARLRYQPSEMWEEAAAVQVSRTLGAYTAAQLGVVVWAWGSVELGPVPEAWRSALLDKARAEGFAESEIKDVQRFVLGMAEHNSVEGRNEDAGWKPQQQQMKLQQAEPPSRLQQHKQQQGVQQKRRRNMEVSRF</sequence>
<evidence type="ECO:0008006" key="4">
    <source>
        <dbReference type="Google" id="ProtNLM"/>
    </source>
</evidence>
<proteinExistence type="predicted"/>
<protein>
    <recommendedName>
        <fullName evidence="4">Tbc2 translation factor, chloroplastic</fullName>
    </recommendedName>
</protein>
<evidence type="ECO:0000256" key="1">
    <source>
        <dbReference type="SAM" id="MobiDB-lite"/>
    </source>
</evidence>
<evidence type="ECO:0000313" key="2">
    <source>
        <dbReference type="EMBL" id="KAF5833725.1"/>
    </source>
</evidence>
<comment type="caution">
    <text evidence="2">The sequence shown here is derived from an EMBL/GenBank/DDBJ whole genome shotgun (WGS) entry which is preliminary data.</text>
</comment>
<dbReference type="EMBL" id="MU069794">
    <property type="protein sequence ID" value="KAF5833725.1"/>
    <property type="molecule type" value="Genomic_DNA"/>
</dbReference>
<gene>
    <name evidence="2" type="ORF">DUNSADRAFT_9832</name>
</gene>
<feature type="compositionally biased region" description="Low complexity" evidence="1">
    <location>
        <begin position="306"/>
        <end position="331"/>
    </location>
</feature>
<dbReference type="PANTHER" id="PTHR21228">
    <property type="entry name" value="FAST LEU-RICH DOMAIN-CONTAINING"/>
    <property type="match status" value="1"/>
</dbReference>
<dbReference type="PANTHER" id="PTHR21228:SF40">
    <property type="entry name" value="LD45607P"/>
    <property type="match status" value="1"/>
</dbReference>
<feature type="non-terminal residue" evidence="2">
    <location>
        <position position="1"/>
    </location>
</feature>
<feature type="region of interest" description="Disordered" evidence="1">
    <location>
        <begin position="295"/>
        <end position="343"/>
    </location>
</feature>